<dbReference type="AlphaFoldDB" id="A0A0D1YBX2"/>
<dbReference type="Gene3D" id="3.40.50.300">
    <property type="entry name" value="P-loop containing nucleotide triphosphate hydrolases"/>
    <property type="match status" value="1"/>
</dbReference>
<dbReference type="SUPFAM" id="SSF52540">
    <property type="entry name" value="P-loop containing nucleoside triphosphate hydrolases"/>
    <property type="match status" value="1"/>
</dbReference>
<organism evidence="3 4">
    <name type="scientific">Exophiala sideris</name>
    <dbReference type="NCBI Taxonomy" id="1016849"/>
    <lineage>
        <taxon>Eukaryota</taxon>
        <taxon>Fungi</taxon>
        <taxon>Dikarya</taxon>
        <taxon>Ascomycota</taxon>
        <taxon>Pezizomycotina</taxon>
        <taxon>Eurotiomycetes</taxon>
        <taxon>Chaetothyriomycetidae</taxon>
        <taxon>Chaetothyriales</taxon>
        <taxon>Herpotrichiellaceae</taxon>
        <taxon>Exophiala</taxon>
    </lineage>
</organism>
<dbReference type="Pfam" id="PF13424">
    <property type="entry name" value="TPR_12"/>
    <property type="match status" value="3"/>
</dbReference>
<dbReference type="Pfam" id="PF13374">
    <property type="entry name" value="TPR_10"/>
    <property type="match status" value="1"/>
</dbReference>
<dbReference type="SUPFAM" id="SSF48452">
    <property type="entry name" value="TPR-like"/>
    <property type="match status" value="3"/>
</dbReference>
<dbReference type="InterPro" id="IPR053137">
    <property type="entry name" value="NLR-like"/>
</dbReference>
<dbReference type="SMART" id="SM00028">
    <property type="entry name" value="TPR"/>
    <property type="match status" value="4"/>
</dbReference>
<dbReference type="InterPro" id="IPR035994">
    <property type="entry name" value="Nucleoside_phosphorylase_sf"/>
</dbReference>
<name>A0A0D1YBX2_9EURO</name>
<evidence type="ECO:0000313" key="4">
    <source>
        <dbReference type="Proteomes" id="UP000053599"/>
    </source>
</evidence>
<evidence type="ECO:0000259" key="1">
    <source>
        <dbReference type="Pfam" id="PF00931"/>
    </source>
</evidence>
<dbReference type="Gene3D" id="1.25.40.10">
    <property type="entry name" value="Tetratricopeptide repeat domain"/>
    <property type="match status" value="2"/>
</dbReference>
<dbReference type="STRING" id="1016849.A0A0D1YBX2"/>
<dbReference type="HOGENOM" id="CLU_000288_125_3_1"/>
<dbReference type="Gene3D" id="3.40.50.1580">
    <property type="entry name" value="Nucleoside phosphorylase domain"/>
    <property type="match status" value="1"/>
</dbReference>
<dbReference type="GO" id="GO:0003824">
    <property type="term" value="F:catalytic activity"/>
    <property type="evidence" value="ECO:0007669"/>
    <property type="project" value="InterPro"/>
</dbReference>
<dbReference type="PANTHER" id="PTHR46082:SF6">
    <property type="entry name" value="AAA+ ATPASE DOMAIN-CONTAINING PROTEIN-RELATED"/>
    <property type="match status" value="1"/>
</dbReference>
<evidence type="ECO:0000259" key="2">
    <source>
        <dbReference type="Pfam" id="PF25000"/>
    </source>
</evidence>
<dbReference type="InterPro" id="IPR011990">
    <property type="entry name" value="TPR-like_helical_dom_sf"/>
</dbReference>
<dbReference type="OrthoDB" id="4120585at2759"/>
<dbReference type="InterPro" id="IPR056681">
    <property type="entry name" value="DUF7779"/>
</dbReference>
<gene>
    <name evidence="3" type="ORF">PV11_07965</name>
</gene>
<feature type="domain" description="DUF7779" evidence="2">
    <location>
        <begin position="592"/>
        <end position="680"/>
    </location>
</feature>
<dbReference type="PANTHER" id="PTHR46082">
    <property type="entry name" value="ATP/GTP-BINDING PROTEIN-RELATED"/>
    <property type="match status" value="1"/>
</dbReference>
<sequence>MPRRPIEEYQVGWVCALPKELTAARAMLDEEHEPYSSQVPHDNNSYVLGRIHGHNVVMACLPAGVYGTVSAATVASNMRRTFTGIRFGLMVGIGGGIPNPDQGIDIRLGDVVVSHPDGTHSGVVQYDLRKNLGDGVFELKGVLPSPPTLLLTALANLQSRHTMHGNHILESLSAVLERFPSLADQGFVHPGPETDVLFCGNVNGHKDGSHCTHCRDGIVDRRPRGDRRPKVHYGIIASGNELMKNVVERDRLGQEFGAKCVEMEAAGLMIDFPCIVVRGICDYADSHKNDKWQEYAAITATGFTKELLSTVKTAEVTNVEQATEATKHNRGLNLYDAPDMGDDLFFGRQTEIQQMESTLQPQSDTLGTSRKVLVLGGMGGIGKTQLAISYAKRHRTSYTSVFWLDATTELSLKTSLRNVALRALSPNTISELGDERTLSAVSNWLSEYDNTRWLLIFDNYDAPEQYSVRKYLPPVAHGSVIITTRQPDRVIRDHKVRVRSLSNEKDSLRILGTRSNRDDVDSDLDALRLAQRLDGHPLALATAGAFLNQSSVSFGQYLERYKARWKVIDSMEELPDYPSRTLYSTWDLSFTRIEQENPRAAELLRFLAYLDHRDIWFELLHRGRGENQPAWFTEVAGDAFMFEDAMRTLTRYCLVETRHQSGSYSLHPCVHDWTLNALNHEIDTMQYWLAFDCVARNIGTGNFYDLSLIRFQRFTGHAKRLIHDRFHIAACQQSLIRSRLVPMANLAELLAQRVQYDAAEQMYSWVLAGYEKAVGVAHTGTLCITNNLGIVYYDQGKLGKAENLFMRVLAGKEKALGMSHTSTLDTVANLGIVYLAQGKLAKAETMYMRALVGTEKALGMDHRSTLDAVHSLGSLYHIQGRLSEAETMLIRTVAGKEKSLGMNHISTLNAVNDLARVYRDQSKLVEAENMHFRVLAGYEQALGLDAILALEIRIDIGTIYCLQGELAKAEKVYHDVVSGLRRVLGPNHIHTIEALNNLANLYCEQGKPAEAEPLYDQALRGITETFGEDHYRVSGVVNNRGLLNAEQGNSDVALKLYLEARDGFQRSLGPEHFHTQMVCYNLQQLESAEVHTGATVISSTGATNNVNKPRRRWYYD</sequence>
<dbReference type="Pfam" id="PF25000">
    <property type="entry name" value="DUF7779"/>
    <property type="match status" value="1"/>
</dbReference>
<evidence type="ECO:0000313" key="3">
    <source>
        <dbReference type="EMBL" id="KIV80467.1"/>
    </source>
</evidence>
<dbReference type="Proteomes" id="UP000053599">
    <property type="component" value="Unassembled WGS sequence"/>
</dbReference>
<dbReference type="GO" id="GO:0009116">
    <property type="term" value="P:nucleoside metabolic process"/>
    <property type="evidence" value="ECO:0007669"/>
    <property type="project" value="InterPro"/>
</dbReference>
<reference evidence="3 4" key="1">
    <citation type="submission" date="2015-01" db="EMBL/GenBank/DDBJ databases">
        <title>The Genome Sequence of Exophiala sideris CBS121828.</title>
        <authorList>
            <consortium name="The Broad Institute Genomics Platform"/>
            <person name="Cuomo C."/>
            <person name="de Hoog S."/>
            <person name="Gorbushina A."/>
            <person name="Stielow B."/>
            <person name="Teixiera M."/>
            <person name="Abouelleil A."/>
            <person name="Chapman S.B."/>
            <person name="Priest M."/>
            <person name="Young S.K."/>
            <person name="Wortman J."/>
            <person name="Nusbaum C."/>
            <person name="Birren B."/>
        </authorList>
    </citation>
    <scope>NUCLEOTIDE SEQUENCE [LARGE SCALE GENOMIC DNA]</scope>
    <source>
        <strain evidence="3 4">CBS 121828</strain>
    </source>
</reference>
<dbReference type="InterPro" id="IPR019734">
    <property type="entry name" value="TPR_rpt"/>
</dbReference>
<dbReference type="EMBL" id="KN846953">
    <property type="protein sequence ID" value="KIV80467.1"/>
    <property type="molecule type" value="Genomic_DNA"/>
</dbReference>
<proteinExistence type="predicted"/>
<feature type="domain" description="NB-ARC" evidence="1">
    <location>
        <begin position="368"/>
        <end position="505"/>
    </location>
</feature>
<protein>
    <submittedName>
        <fullName evidence="3">Uncharacterized protein</fullName>
    </submittedName>
</protein>
<accession>A0A0D1YBX2</accession>
<dbReference type="InterPro" id="IPR002182">
    <property type="entry name" value="NB-ARC"/>
</dbReference>
<dbReference type="InterPro" id="IPR027417">
    <property type="entry name" value="P-loop_NTPase"/>
</dbReference>
<dbReference type="GO" id="GO:0043531">
    <property type="term" value="F:ADP binding"/>
    <property type="evidence" value="ECO:0007669"/>
    <property type="project" value="InterPro"/>
</dbReference>
<dbReference type="SUPFAM" id="SSF53167">
    <property type="entry name" value="Purine and uridine phosphorylases"/>
    <property type="match status" value="1"/>
</dbReference>
<dbReference type="Pfam" id="PF00931">
    <property type="entry name" value="NB-ARC"/>
    <property type="match status" value="1"/>
</dbReference>